<evidence type="ECO:0000256" key="1">
    <source>
        <dbReference type="ARBA" id="ARBA00004123"/>
    </source>
</evidence>
<protein>
    <submittedName>
        <fullName evidence="13">Putative tyrosyl-DNA phosphodiesterase</fullName>
    </submittedName>
</protein>
<evidence type="ECO:0000256" key="9">
    <source>
        <dbReference type="PIRSR" id="PIRSR610347-1"/>
    </source>
</evidence>
<dbReference type="InterPro" id="IPR010347">
    <property type="entry name" value="Tdp1"/>
</dbReference>
<organism evidence="13 14">
    <name type="scientific">Cyphomyrmex costatus</name>
    <dbReference type="NCBI Taxonomy" id="456900"/>
    <lineage>
        <taxon>Eukaryota</taxon>
        <taxon>Metazoa</taxon>
        <taxon>Ecdysozoa</taxon>
        <taxon>Arthropoda</taxon>
        <taxon>Hexapoda</taxon>
        <taxon>Insecta</taxon>
        <taxon>Pterygota</taxon>
        <taxon>Neoptera</taxon>
        <taxon>Endopterygota</taxon>
        <taxon>Hymenoptera</taxon>
        <taxon>Apocrita</taxon>
        <taxon>Aculeata</taxon>
        <taxon>Formicoidea</taxon>
        <taxon>Formicidae</taxon>
        <taxon>Myrmicinae</taxon>
        <taxon>Cyphomyrmex</taxon>
    </lineage>
</organism>
<keyword evidence="14" id="KW-1185">Reference proteome</keyword>
<keyword evidence="3" id="KW-0540">Nuclease</keyword>
<dbReference type="AlphaFoldDB" id="A0A195C936"/>
<evidence type="ECO:0000313" key="14">
    <source>
        <dbReference type="Proteomes" id="UP000078542"/>
    </source>
</evidence>
<name>A0A195C936_9HYME</name>
<keyword evidence="8" id="KW-0539">Nucleus</keyword>
<evidence type="ECO:0000256" key="4">
    <source>
        <dbReference type="ARBA" id="ARBA00022763"/>
    </source>
</evidence>
<keyword evidence="5" id="KW-0378">Hydrolase</keyword>
<dbReference type="GO" id="GO:0003690">
    <property type="term" value="F:double-stranded DNA binding"/>
    <property type="evidence" value="ECO:0007669"/>
    <property type="project" value="TreeGrafter"/>
</dbReference>
<dbReference type="GO" id="GO:0005634">
    <property type="term" value="C:nucleus"/>
    <property type="evidence" value="ECO:0007669"/>
    <property type="project" value="UniProtKB-SubCell"/>
</dbReference>
<evidence type="ECO:0000256" key="3">
    <source>
        <dbReference type="ARBA" id="ARBA00022722"/>
    </source>
</evidence>
<feature type="compositionally biased region" description="Basic and acidic residues" evidence="12">
    <location>
        <begin position="14"/>
        <end position="31"/>
    </location>
</feature>
<dbReference type="OrthoDB" id="47785at2759"/>
<feature type="compositionally biased region" description="Polar residues" evidence="12">
    <location>
        <begin position="48"/>
        <end position="73"/>
    </location>
</feature>
<feature type="region of interest" description="Disordered" evidence="12">
    <location>
        <begin position="1"/>
        <end position="73"/>
    </location>
</feature>
<dbReference type="GO" id="GO:0017005">
    <property type="term" value="F:3'-tyrosyl-DNA phosphodiesterase activity"/>
    <property type="evidence" value="ECO:0007669"/>
    <property type="project" value="TreeGrafter"/>
</dbReference>
<evidence type="ECO:0000256" key="5">
    <source>
        <dbReference type="ARBA" id="ARBA00022801"/>
    </source>
</evidence>
<feature type="binding site" evidence="10">
    <location>
        <position position="458"/>
    </location>
    <ligand>
        <name>substrate</name>
    </ligand>
</feature>
<dbReference type="SUPFAM" id="SSF56024">
    <property type="entry name" value="Phospholipase D/nuclease"/>
    <property type="match status" value="2"/>
</dbReference>
<dbReference type="STRING" id="456900.A0A195C936"/>
<feature type="site" description="Interaction with DNA" evidence="11">
    <location>
        <position position="481"/>
    </location>
</feature>
<evidence type="ECO:0000256" key="12">
    <source>
        <dbReference type="SAM" id="MobiDB-lite"/>
    </source>
</evidence>
<comment type="similarity">
    <text evidence="2">Belongs to the tyrosyl-DNA phosphodiesterase family.</text>
</comment>
<keyword evidence="4" id="KW-0227">DNA damage</keyword>
<dbReference type="GO" id="GO:0003697">
    <property type="term" value="F:single-stranded DNA binding"/>
    <property type="evidence" value="ECO:0007669"/>
    <property type="project" value="TreeGrafter"/>
</dbReference>
<dbReference type="EMBL" id="KQ978068">
    <property type="protein sequence ID" value="KYM97379.1"/>
    <property type="molecule type" value="Genomic_DNA"/>
</dbReference>
<dbReference type="Pfam" id="PF06087">
    <property type="entry name" value="Tyr-DNA_phospho"/>
    <property type="match status" value="1"/>
</dbReference>
<feature type="active site" description="Nucleophile" evidence="9">
    <location>
        <position position="224"/>
    </location>
</feature>
<reference evidence="13 14" key="1">
    <citation type="submission" date="2016-03" db="EMBL/GenBank/DDBJ databases">
        <title>Cyphomyrmex costatus WGS genome.</title>
        <authorList>
            <person name="Nygaard S."/>
            <person name="Hu H."/>
            <person name="Boomsma J."/>
            <person name="Zhang G."/>
        </authorList>
    </citation>
    <scope>NUCLEOTIDE SEQUENCE [LARGE SCALE GENOMIC DNA]</scope>
    <source>
        <strain evidence="13">MS0001</strain>
        <tissue evidence="13">Whole body</tissue>
    </source>
</reference>
<dbReference type="Proteomes" id="UP000078542">
    <property type="component" value="Unassembled WGS sequence"/>
</dbReference>
<evidence type="ECO:0000313" key="13">
    <source>
        <dbReference type="EMBL" id="KYM97379.1"/>
    </source>
</evidence>
<evidence type="ECO:0000256" key="11">
    <source>
        <dbReference type="PIRSR" id="PIRSR610347-3"/>
    </source>
</evidence>
<dbReference type="GO" id="GO:0004527">
    <property type="term" value="F:exonuclease activity"/>
    <property type="evidence" value="ECO:0007669"/>
    <property type="project" value="UniProtKB-KW"/>
</dbReference>
<evidence type="ECO:0000256" key="2">
    <source>
        <dbReference type="ARBA" id="ARBA00010205"/>
    </source>
</evidence>
<evidence type="ECO:0000256" key="10">
    <source>
        <dbReference type="PIRSR" id="PIRSR610347-2"/>
    </source>
</evidence>
<keyword evidence="7" id="KW-0234">DNA repair</keyword>
<keyword evidence="6" id="KW-0269">Exonuclease</keyword>
<dbReference type="PANTHER" id="PTHR12415:SF0">
    <property type="entry name" value="TYROSYL-DNA PHOSPHODIESTERASE 1"/>
    <property type="match status" value="1"/>
</dbReference>
<evidence type="ECO:0000256" key="7">
    <source>
        <dbReference type="ARBA" id="ARBA00023204"/>
    </source>
</evidence>
<proteinExistence type="inferred from homology"/>
<evidence type="ECO:0000256" key="8">
    <source>
        <dbReference type="ARBA" id="ARBA00023242"/>
    </source>
</evidence>
<gene>
    <name evidence="13" type="ORF">ALC62_11670</name>
</gene>
<dbReference type="GO" id="GO:0006281">
    <property type="term" value="P:DNA repair"/>
    <property type="evidence" value="ECO:0007669"/>
    <property type="project" value="UniProtKB-KW"/>
</dbReference>
<dbReference type="PANTHER" id="PTHR12415">
    <property type="entry name" value="TYROSYL-DNA PHOSPHODIESTERASE 1"/>
    <property type="match status" value="1"/>
</dbReference>
<comment type="subcellular location">
    <subcellularLocation>
        <location evidence="1">Nucleus</location>
    </subcellularLocation>
</comment>
<sequence length="560" mass="63734">MDVAGAQALSTALTDKEHESLESDKTRKKNQEVSGAGSFDIEKVRQMSIESNNCTNDNQQNIGDSQSSSKNSEGSATTFILEHIMRTYQVFGSRKSRKAARRMAIQTMKQIGYTAMVVTPGKFSIKHAASAPYHLFFTRVENSKENQQFSITFSEILDRSLGEIVNSLHLSFIVNVGWLYLQYLLAGQRTDMTILYKHRINNENLSKNVTAIRVENKSDFSSHHTNMTILQYKDGIRVVVSTAGLYPDDWENRTQGLWISPHLPYLKNGFTNPGDGESPTDFKRDLVGYLREYGVNEQPELTQWIWAVQKADFSKVNVFFIASVPGFHKIPEADFWGYRKLAHILSRYATLPPDASQWPIVAQSSAVGCFGSTIENWLLKNIIWCMSKEISKGLKNHPKFQFIYPSIENYKQSFDYQYLSTSLSYNEKMHSKQQWLESYLYQWKAERTGRDRTMPGIKSYTRISPDLKSIPWFVLTSANLSKAAWGKIQPSGYYIGNYEAGVVFIPKFITGTTTFPIGDEEDSAVPVFPIPYDLPLSQYRPDDSPFVNEFINTCLELCGN</sequence>
<evidence type="ECO:0000256" key="6">
    <source>
        <dbReference type="ARBA" id="ARBA00022839"/>
    </source>
</evidence>
<accession>A0A195C936</accession>
<dbReference type="KEGG" id="ccoa:108778258"/>
<dbReference type="Gene3D" id="3.30.870.10">
    <property type="entry name" value="Endonuclease Chain A"/>
    <property type="match status" value="2"/>
</dbReference>